<dbReference type="Pfam" id="PF00905">
    <property type="entry name" value="Transpeptidase"/>
    <property type="match status" value="1"/>
</dbReference>
<sequence>MIRLIGYFFGIGTVLLLIAAGAVAWYVGSITRDLPDYEVLNSYEPPVTTRVHASDGQLMAEYAAQRRLYLPIQAIPDRVKAAFISAEDKNFYTHPGVDPVGLARAIVTNVQNIGSGRRPVGASTITQQVAKNFLLSSDQTISRKAREAILSFRIEQAYSKDRILELYLNEIFFGLNSYGIAGAALTYFNKSVNELTIAETAYLAALPKAPSNYHPFRNTERAVERRNWVIDRMVDNGYVTPAEAEEAKAQPLGVTPRRTGSYLFASEYFAEEVRRELLDRYGKTALYEGGLSVRTTLDPELQRLARKSLQKGLINFDERRGFRGPVATIDVAGDWGAAIGEIDPLRDVPEWKLAVVLSADAEEVQIGLRPEAQVSGATGEERQTAVIRPADMQWAFRLNIGDERKTVKTPDQVLSPGDVIYVEQRKDDEGTPRWRLRQPPEVQGALVAMDPHTGRVLAMVGGFSFAQSEFNRATQAMRQPGSAFKPFVYAAALDNGYTPASVILDAPIEIVSGGEVWRPKNYGGGSAGPSTLRLGIERSRNLMTVRLAKDMGMNLVAEYSERFGVYDDMLPVLAMSLGSGETTVMRMVSAYSVLANGGKQIRPSLVDRIQDRYGKTIFRHEERRCDACVATAWLNQPEPEVIDEREQVLDPMTSYQITSMMEGVVQRGTAAGKVTLDRPTAGKTGTTNDEKDAWFVGYTPNLVTAVFIGYDTPTPMGRGATGGALAAPVFNEFMQAAVEGTRPSDFRVPEGMKLIAINRKTGMEAPQGADGTIMEAFKPGTGPSDFYSVIGMDQVATGEAITEVSPQASQAVSSGAGGLY</sequence>
<accession>A0ABS6WSK6</accession>
<comment type="pathway">
    <text evidence="2">Cell wall biogenesis; peptidoglycan biosynthesis.</text>
</comment>
<evidence type="ECO:0000256" key="2">
    <source>
        <dbReference type="ARBA" id="ARBA00004752"/>
    </source>
</evidence>
<evidence type="ECO:0000256" key="5">
    <source>
        <dbReference type="ARBA" id="ARBA00018638"/>
    </source>
</evidence>
<evidence type="ECO:0000256" key="6">
    <source>
        <dbReference type="ARBA" id="ARBA00022679"/>
    </source>
</evidence>
<name>A0ABS6WSK6_9HYPH</name>
<evidence type="ECO:0000256" key="3">
    <source>
        <dbReference type="ARBA" id="ARBA00007090"/>
    </source>
</evidence>
<keyword evidence="13" id="KW-0046">Antibiotic resistance</keyword>
<dbReference type="PANTHER" id="PTHR32282:SF27">
    <property type="entry name" value="PENICILLIN-BINDING PROTEIN 1A"/>
    <property type="match status" value="1"/>
</dbReference>
<keyword evidence="7 15" id="KW-0812">Transmembrane</keyword>
<dbReference type="Proteomes" id="UP001430804">
    <property type="component" value="Unassembled WGS sequence"/>
</dbReference>
<dbReference type="Pfam" id="PF17092">
    <property type="entry name" value="PCB_OB"/>
    <property type="match status" value="1"/>
</dbReference>
<evidence type="ECO:0000256" key="10">
    <source>
        <dbReference type="ARBA" id="ARBA00022984"/>
    </source>
</evidence>
<dbReference type="PANTHER" id="PTHR32282">
    <property type="entry name" value="BINDING PROTEIN TRANSPEPTIDASE, PUTATIVE-RELATED"/>
    <property type="match status" value="1"/>
</dbReference>
<keyword evidence="14" id="KW-0961">Cell wall biogenesis/degradation</keyword>
<evidence type="ECO:0000259" key="16">
    <source>
        <dbReference type="Pfam" id="PF00905"/>
    </source>
</evidence>
<organism evidence="19 20">
    <name type="scientific">Pseudohoeflea coraliihabitans</name>
    <dbReference type="NCBI Taxonomy" id="2860393"/>
    <lineage>
        <taxon>Bacteria</taxon>
        <taxon>Pseudomonadati</taxon>
        <taxon>Pseudomonadota</taxon>
        <taxon>Alphaproteobacteria</taxon>
        <taxon>Hyphomicrobiales</taxon>
        <taxon>Rhizobiaceae</taxon>
        <taxon>Pseudohoeflea</taxon>
    </lineage>
</organism>
<dbReference type="InterPro" id="IPR031376">
    <property type="entry name" value="PCB_OB"/>
</dbReference>
<dbReference type="InterPro" id="IPR001460">
    <property type="entry name" value="PCN-bd_Tpept"/>
</dbReference>
<evidence type="ECO:0000256" key="9">
    <source>
        <dbReference type="ARBA" id="ARBA00022968"/>
    </source>
</evidence>
<comment type="caution">
    <text evidence="19">The sequence shown here is derived from an EMBL/GenBank/DDBJ whole genome shotgun (WGS) entry which is preliminary data.</text>
</comment>
<comment type="similarity">
    <text evidence="3">In the C-terminal section; belongs to the transpeptidase family.</text>
</comment>
<dbReference type="EMBL" id="JAHWQX010000004">
    <property type="protein sequence ID" value="MBW3098944.1"/>
    <property type="molecule type" value="Genomic_DNA"/>
</dbReference>
<dbReference type="RefSeq" id="WP_219203238.1">
    <property type="nucleotide sequence ID" value="NZ_JAHWQX010000004.1"/>
</dbReference>
<evidence type="ECO:0000256" key="11">
    <source>
        <dbReference type="ARBA" id="ARBA00022989"/>
    </source>
</evidence>
<keyword evidence="9" id="KW-0735">Signal-anchor</keyword>
<evidence type="ECO:0000256" key="13">
    <source>
        <dbReference type="ARBA" id="ARBA00023251"/>
    </source>
</evidence>
<keyword evidence="6" id="KW-0808">Transferase</keyword>
<protein>
    <recommendedName>
        <fullName evidence="5">Penicillin-binding protein 1A</fullName>
    </recommendedName>
</protein>
<evidence type="ECO:0000256" key="1">
    <source>
        <dbReference type="ARBA" id="ARBA00004249"/>
    </source>
</evidence>
<reference evidence="19" key="1">
    <citation type="submission" date="2021-07" db="EMBL/GenBank/DDBJ databases">
        <title>Pseudohoeflea marina sp. nov. a polyhydroxyalcanoate-producing bacterium.</title>
        <authorList>
            <person name="Zheng W."/>
            <person name="Yu S."/>
            <person name="Huang Y."/>
        </authorList>
    </citation>
    <scope>NUCLEOTIDE SEQUENCE</scope>
    <source>
        <strain evidence="19">DP4N28-3</strain>
    </source>
</reference>
<feature type="domain" description="Glycosyl transferase family 51" evidence="17">
    <location>
        <begin position="56"/>
        <end position="233"/>
    </location>
</feature>
<evidence type="ECO:0000259" key="17">
    <source>
        <dbReference type="Pfam" id="PF00912"/>
    </source>
</evidence>
<feature type="domain" description="Penicillin-binding protein OB-like" evidence="18">
    <location>
        <begin position="322"/>
        <end position="442"/>
    </location>
</feature>
<gene>
    <name evidence="19" type="ORF">KY465_16815</name>
</gene>
<dbReference type="InterPro" id="IPR001264">
    <property type="entry name" value="Glyco_trans_51"/>
</dbReference>
<keyword evidence="20" id="KW-1185">Reference proteome</keyword>
<feature type="transmembrane region" description="Helical" evidence="15">
    <location>
        <begin position="7"/>
        <end position="27"/>
    </location>
</feature>
<keyword evidence="8" id="KW-0133">Cell shape</keyword>
<dbReference type="Pfam" id="PF00912">
    <property type="entry name" value="Transgly"/>
    <property type="match status" value="1"/>
</dbReference>
<comment type="subcellular location">
    <subcellularLocation>
        <location evidence="1">Cell inner membrane</location>
        <topology evidence="1">Single-pass type II membrane protein</topology>
    </subcellularLocation>
</comment>
<comment type="similarity">
    <text evidence="4">In the N-terminal section; belongs to the glycosyltransferase 51 family.</text>
</comment>
<keyword evidence="12 15" id="KW-0472">Membrane</keyword>
<feature type="domain" description="Penicillin-binding protein transpeptidase" evidence="16">
    <location>
        <begin position="444"/>
        <end position="735"/>
    </location>
</feature>
<proteinExistence type="inferred from homology"/>
<evidence type="ECO:0000256" key="7">
    <source>
        <dbReference type="ARBA" id="ARBA00022692"/>
    </source>
</evidence>
<dbReference type="InterPro" id="IPR050396">
    <property type="entry name" value="Glycosyltr_51/Transpeptidase"/>
</dbReference>
<dbReference type="NCBIfam" id="TIGR02074">
    <property type="entry name" value="PBP_1a_fam"/>
    <property type="match status" value="1"/>
</dbReference>
<evidence type="ECO:0000256" key="4">
    <source>
        <dbReference type="ARBA" id="ARBA00007739"/>
    </source>
</evidence>
<evidence type="ECO:0000256" key="15">
    <source>
        <dbReference type="SAM" id="Phobius"/>
    </source>
</evidence>
<evidence type="ECO:0000256" key="8">
    <source>
        <dbReference type="ARBA" id="ARBA00022960"/>
    </source>
</evidence>
<keyword evidence="11 15" id="KW-1133">Transmembrane helix</keyword>
<evidence type="ECO:0000256" key="14">
    <source>
        <dbReference type="ARBA" id="ARBA00023316"/>
    </source>
</evidence>
<evidence type="ECO:0000313" key="19">
    <source>
        <dbReference type="EMBL" id="MBW3098944.1"/>
    </source>
</evidence>
<keyword evidence="10" id="KW-0573">Peptidoglycan synthesis</keyword>
<evidence type="ECO:0000313" key="20">
    <source>
        <dbReference type="Proteomes" id="UP001430804"/>
    </source>
</evidence>
<evidence type="ECO:0000256" key="12">
    <source>
        <dbReference type="ARBA" id="ARBA00023136"/>
    </source>
</evidence>
<evidence type="ECO:0000259" key="18">
    <source>
        <dbReference type="Pfam" id="PF17092"/>
    </source>
</evidence>